<gene>
    <name evidence="1" type="ORF">AGR7C_pAt0035</name>
</gene>
<dbReference type="Proteomes" id="UP000191987">
    <property type="component" value="Unassembled WGS sequence"/>
</dbReference>
<dbReference type="AlphaFoldDB" id="A0A1S7S242"/>
<dbReference type="InterPro" id="IPR021436">
    <property type="entry name" value="DUF3085"/>
</dbReference>
<name>A0A1S7S242_9HYPH</name>
<dbReference type="EMBL" id="FBWG01000049">
    <property type="protein sequence ID" value="CUX61286.1"/>
    <property type="molecule type" value="Genomic_DNA"/>
</dbReference>
<accession>A0A1S7S242</accession>
<protein>
    <recommendedName>
        <fullName evidence="3">DUF3085 domain-containing protein</fullName>
    </recommendedName>
</protein>
<reference evidence="1 2" key="1">
    <citation type="submission" date="2016-01" db="EMBL/GenBank/DDBJ databases">
        <authorList>
            <person name="Oliw E.H."/>
        </authorList>
    </citation>
    <scope>NUCLEOTIDE SEQUENCE [LARGE SCALE GENOMIC DNA]</scope>
    <source>
        <strain evidence="1 2">Zutra 3-1</strain>
    </source>
</reference>
<sequence length="137" mass="14936">MREGGMFTFSFTDIRAVLARGRADAAANGGFRIPYQGISAESEASAGLWLVGDEGVYVMSNGKLAEGQRPLVVHAEACDPKTNPDYWHYKRRYFGGDDGVEFIDAVELAKLIAAQPDATYLRIVVDDTSISISVICR</sequence>
<evidence type="ECO:0008006" key="3">
    <source>
        <dbReference type="Google" id="ProtNLM"/>
    </source>
</evidence>
<organism evidence="1 2">
    <name type="scientific">Agrobacterium deltaense Zutra 3/1</name>
    <dbReference type="NCBI Taxonomy" id="1183427"/>
    <lineage>
        <taxon>Bacteria</taxon>
        <taxon>Pseudomonadati</taxon>
        <taxon>Pseudomonadota</taxon>
        <taxon>Alphaproteobacteria</taxon>
        <taxon>Hyphomicrobiales</taxon>
        <taxon>Rhizobiaceae</taxon>
        <taxon>Rhizobium/Agrobacterium group</taxon>
        <taxon>Agrobacterium</taxon>
    </lineage>
</organism>
<proteinExistence type="predicted"/>
<evidence type="ECO:0000313" key="1">
    <source>
        <dbReference type="EMBL" id="CUX61286.1"/>
    </source>
</evidence>
<dbReference type="Pfam" id="PF11284">
    <property type="entry name" value="DUF3085"/>
    <property type="match status" value="1"/>
</dbReference>
<evidence type="ECO:0000313" key="2">
    <source>
        <dbReference type="Proteomes" id="UP000191987"/>
    </source>
</evidence>